<dbReference type="Proteomes" id="UP000501346">
    <property type="component" value="Chromosome SeXII"/>
</dbReference>
<dbReference type="InterPro" id="IPR035503">
    <property type="entry name" value="IOC4-like_PWWP"/>
</dbReference>
<feature type="domain" description="PWWP" evidence="2">
    <location>
        <begin position="7"/>
        <end position="56"/>
    </location>
</feature>
<feature type="region of interest" description="Disordered" evidence="1">
    <location>
        <begin position="142"/>
        <end position="195"/>
    </location>
</feature>
<evidence type="ECO:0000256" key="1">
    <source>
        <dbReference type="SAM" id="MobiDB-lite"/>
    </source>
</evidence>
<keyword evidence="4" id="KW-1185">Reference proteome</keyword>
<evidence type="ECO:0000313" key="3">
    <source>
        <dbReference type="EMBL" id="QID87003.1"/>
    </source>
</evidence>
<dbReference type="EMBL" id="CP049009">
    <property type="protein sequence ID" value="QID87003.1"/>
    <property type="molecule type" value="Genomic_DNA"/>
</dbReference>
<feature type="compositionally biased region" description="Basic and acidic residues" evidence="1">
    <location>
        <begin position="153"/>
        <end position="170"/>
    </location>
</feature>
<dbReference type="InterPro" id="IPR000313">
    <property type="entry name" value="PWWP_dom"/>
</dbReference>
<dbReference type="SUPFAM" id="SSF63748">
    <property type="entry name" value="Tudor/PWWP/MBT"/>
    <property type="match status" value="1"/>
</dbReference>
<dbReference type="PROSITE" id="PS50812">
    <property type="entry name" value="PWWP"/>
    <property type="match status" value="1"/>
</dbReference>
<dbReference type="Gene3D" id="2.30.30.140">
    <property type="match status" value="1"/>
</dbReference>
<name>A0A6C1EDV5_SACPS</name>
<organism evidence="3 4">
    <name type="scientific">Saccharomyces pastorianus</name>
    <name type="common">Lager yeast</name>
    <name type="synonym">Saccharomyces cerevisiae x Saccharomyces eubayanus</name>
    <dbReference type="NCBI Taxonomy" id="27292"/>
    <lineage>
        <taxon>Eukaryota</taxon>
        <taxon>Fungi</taxon>
        <taxon>Dikarya</taxon>
        <taxon>Ascomycota</taxon>
        <taxon>Saccharomycotina</taxon>
        <taxon>Saccharomycetes</taxon>
        <taxon>Saccharomycetales</taxon>
        <taxon>Saccharomycetaceae</taxon>
        <taxon>Saccharomyces</taxon>
    </lineage>
</organism>
<dbReference type="Pfam" id="PF00855">
    <property type="entry name" value="PWWP"/>
    <property type="match status" value="1"/>
</dbReference>
<dbReference type="CDD" id="cd05840">
    <property type="entry name" value="PWWP_ScIOC4-like"/>
    <property type="match status" value="1"/>
</dbReference>
<feature type="compositionally biased region" description="Basic and acidic residues" evidence="1">
    <location>
        <begin position="181"/>
        <end position="195"/>
    </location>
</feature>
<evidence type="ECO:0000259" key="2">
    <source>
        <dbReference type="PROSITE" id="PS50812"/>
    </source>
</evidence>
<evidence type="ECO:0000313" key="4">
    <source>
        <dbReference type="Proteomes" id="UP000501346"/>
    </source>
</evidence>
<gene>
    <name evidence="3" type="ORF">GRS66_009659</name>
</gene>
<dbReference type="AlphaFoldDB" id="A0A6C1EDV5"/>
<sequence length="307" mass="36046">MTKDIRTGDLVLCKVGSFPPWPAVVFPQRLLRNDVYRKRKSNCVAVCFFNDPTYYWEQPGRLKQLDQDTIHNFISEHNKNANQRELVNAYKEAKKFDDFNVFLQEKFDEENRLKDFKAFEKSEGSRIVAGEDPFIGRTKVVNKRKKTSISPRNDPESKEDLQQLKKEETKSNIQLPKKRRHTDDTETKPGASDKKKVKLDYSRKIEISLLFRRRIQRNLIQRETPPSAGDIKETHELLNRIYENSDTKRPFFDLEALRESKLHKLLKAIVNDPNLEEFHPSCKEILLTWADLITELKKEKSQALSTP</sequence>
<protein>
    <recommendedName>
        <fullName evidence="2">PWWP domain-containing protein</fullName>
    </recommendedName>
</protein>
<dbReference type="SMART" id="SM00293">
    <property type="entry name" value="PWWP"/>
    <property type="match status" value="1"/>
</dbReference>
<accession>A0A6C1EDV5</accession>
<reference evidence="3 4" key="1">
    <citation type="journal article" date="2019" name="BMC Genomics">
        <title>Chromosome level assembly and comparative genome analysis confirm lager-brewing yeasts originated from a single hybridization.</title>
        <authorList>
            <person name="Salazar A.N."/>
            <person name="Gorter de Vries A.R."/>
            <person name="van den Broek M."/>
            <person name="Brouwers N."/>
            <person name="de la Torre Cortes P."/>
            <person name="Kuijpers N.G.A."/>
            <person name="Daran J.G."/>
            <person name="Abeel T."/>
        </authorList>
    </citation>
    <scope>NUCLEOTIDE SEQUENCE [LARGE SCALE GENOMIC DNA]</scope>
    <source>
        <strain evidence="3 4">CBS 1483</strain>
    </source>
</reference>
<proteinExistence type="predicted"/>
<dbReference type="OrthoDB" id="62853at2759"/>